<feature type="chain" id="PRO_5045313025" description="M23ase beta-sheet core domain-containing protein" evidence="7">
    <location>
        <begin position="34"/>
        <end position="353"/>
    </location>
</feature>
<gene>
    <name evidence="9" type="ORF">GCM10009799_36620</name>
</gene>
<sequence length="353" mass="37059">MNLAKALRTALVGAVACASLTGGLALTERTASAAVKTFTASANLDGRTVKKVDIKVGKQRVSDMYPKGSSVSIVCQSPGEDYAGNNIWDLTTDGVWVPDKYVKTGSSGYVMGKCSIPKSYKAKADLNGRQKKGQDNNAPGAVVDKYKAGQSVKVTCQATAKGAIWDKTTDNLWVPDKYLKTGTDDFVQGLPRCDTDGVSAGGGGGDDSGSASNLRTPFDCGQSWTAKTYRKHRPQNAVDFQAPNAHGKNVRSSAPGTVVTVANRGSTSYGRYIVIDHGSGVRTLYAHLSSQNVRKGQRVKTGTIIGKVGNTGGSSGPHLHYEQIKNGTPVRVKLNGLAIAYYGATGIKSSTGC</sequence>
<reference evidence="10" key="1">
    <citation type="journal article" date="2019" name="Int. J. Syst. Evol. Microbiol.">
        <title>The Global Catalogue of Microorganisms (GCM) 10K type strain sequencing project: providing services to taxonomists for standard genome sequencing and annotation.</title>
        <authorList>
            <consortium name="The Broad Institute Genomics Platform"/>
            <consortium name="The Broad Institute Genome Sequencing Center for Infectious Disease"/>
            <person name="Wu L."/>
            <person name="Ma J."/>
        </authorList>
    </citation>
    <scope>NUCLEOTIDE SEQUENCE [LARGE SCALE GENOMIC DNA]</scope>
    <source>
        <strain evidence="10">JCM 15313</strain>
    </source>
</reference>
<comment type="caution">
    <text evidence="9">The sequence shown here is derived from an EMBL/GenBank/DDBJ whole genome shotgun (WGS) entry which is preliminary data.</text>
</comment>
<name>A0ABP5EV62_9ACTN</name>
<dbReference type="CDD" id="cd12797">
    <property type="entry name" value="M23_peptidase"/>
    <property type="match status" value="1"/>
</dbReference>
<evidence type="ECO:0000256" key="4">
    <source>
        <dbReference type="ARBA" id="ARBA00022801"/>
    </source>
</evidence>
<keyword evidence="3" id="KW-0479">Metal-binding</keyword>
<keyword evidence="2" id="KW-0645">Protease</keyword>
<evidence type="ECO:0000259" key="8">
    <source>
        <dbReference type="Pfam" id="PF01551"/>
    </source>
</evidence>
<organism evidence="9 10">
    <name type="scientific">Nocardiopsis rhodophaea</name>
    <dbReference type="NCBI Taxonomy" id="280238"/>
    <lineage>
        <taxon>Bacteria</taxon>
        <taxon>Bacillati</taxon>
        <taxon>Actinomycetota</taxon>
        <taxon>Actinomycetes</taxon>
        <taxon>Streptosporangiales</taxon>
        <taxon>Nocardiopsidaceae</taxon>
        <taxon>Nocardiopsis</taxon>
    </lineage>
</organism>
<proteinExistence type="predicted"/>
<keyword evidence="5" id="KW-0862">Zinc</keyword>
<keyword evidence="4" id="KW-0378">Hydrolase</keyword>
<evidence type="ECO:0000256" key="5">
    <source>
        <dbReference type="ARBA" id="ARBA00022833"/>
    </source>
</evidence>
<evidence type="ECO:0000256" key="6">
    <source>
        <dbReference type="ARBA" id="ARBA00023049"/>
    </source>
</evidence>
<dbReference type="Proteomes" id="UP001501585">
    <property type="component" value="Unassembled WGS sequence"/>
</dbReference>
<evidence type="ECO:0000256" key="3">
    <source>
        <dbReference type="ARBA" id="ARBA00022723"/>
    </source>
</evidence>
<keyword evidence="7" id="KW-0732">Signal</keyword>
<feature type="signal peptide" evidence="7">
    <location>
        <begin position="1"/>
        <end position="33"/>
    </location>
</feature>
<dbReference type="Pfam" id="PF01551">
    <property type="entry name" value="Peptidase_M23"/>
    <property type="match status" value="1"/>
</dbReference>
<evidence type="ECO:0000313" key="10">
    <source>
        <dbReference type="Proteomes" id="UP001501585"/>
    </source>
</evidence>
<evidence type="ECO:0000313" key="9">
    <source>
        <dbReference type="EMBL" id="GAA2005825.1"/>
    </source>
</evidence>
<dbReference type="RefSeq" id="WP_344102695.1">
    <property type="nucleotide sequence ID" value="NZ_BAAAPC010000016.1"/>
</dbReference>
<evidence type="ECO:0000256" key="1">
    <source>
        <dbReference type="ARBA" id="ARBA00001947"/>
    </source>
</evidence>
<evidence type="ECO:0000256" key="2">
    <source>
        <dbReference type="ARBA" id="ARBA00022670"/>
    </source>
</evidence>
<dbReference type="EMBL" id="BAAAPC010000016">
    <property type="protein sequence ID" value="GAA2005825.1"/>
    <property type="molecule type" value="Genomic_DNA"/>
</dbReference>
<evidence type="ECO:0000256" key="7">
    <source>
        <dbReference type="SAM" id="SignalP"/>
    </source>
</evidence>
<keyword evidence="6" id="KW-0482">Metalloprotease</keyword>
<dbReference type="PANTHER" id="PTHR21666">
    <property type="entry name" value="PEPTIDASE-RELATED"/>
    <property type="match status" value="1"/>
</dbReference>
<dbReference type="InterPro" id="IPR016047">
    <property type="entry name" value="M23ase_b-sheet_dom"/>
</dbReference>
<comment type="cofactor">
    <cofactor evidence="1">
        <name>Zn(2+)</name>
        <dbReference type="ChEBI" id="CHEBI:29105"/>
    </cofactor>
</comment>
<accession>A0ABP5EV62</accession>
<dbReference type="InterPro" id="IPR050570">
    <property type="entry name" value="Cell_wall_metabolism_enzyme"/>
</dbReference>
<dbReference type="InterPro" id="IPR011055">
    <property type="entry name" value="Dup_hybrid_motif"/>
</dbReference>
<protein>
    <recommendedName>
        <fullName evidence="8">M23ase beta-sheet core domain-containing protein</fullName>
    </recommendedName>
</protein>
<keyword evidence="10" id="KW-1185">Reference proteome</keyword>
<dbReference type="PANTHER" id="PTHR21666:SF288">
    <property type="entry name" value="CELL DIVISION PROTEIN YTFB"/>
    <property type="match status" value="1"/>
</dbReference>
<feature type="domain" description="M23ase beta-sheet core" evidence="8">
    <location>
        <begin position="234"/>
        <end position="330"/>
    </location>
</feature>
<dbReference type="Gene3D" id="2.70.70.10">
    <property type="entry name" value="Glucose Permease (Domain IIA)"/>
    <property type="match status" value="1"/>
</dbReference>
<dbReference type="SUPFAM" id="SSF51261">
    <property type="entry name" value="Duplicated hybrid motif"/>
    <property type="match status" value="1"/>
</dbReference>